<accession>A0AAD5BJV9</accession>
<comment type="caution">
    <text evidence="1">The sequence shown here is derived from an EMBL/GenBank/DDBJ whole genome shotgun (WGS) entry which is preliminary data.</text>
</comment>
<proteinExistence type="predicted"/>
<keyword evidence="2" id="KW-1185">Reference proteome</keyword>
<protein>
    <submittedName>
        <fullName evidence="1">Uncharacterized protein</fullName>
    </submittedName>
</protein>
<sequence>FKDQLLPSKDEAQRLKKSLRNCRICIVKGNDHKFLLKRDNNLLTLIKGSAKYRRTSYHDSIKDYIPPNMSEFRTEYEGHSMEMELVWVVPSCYQSGNAFDIGGWKNSDWFGGDSKRRPCIVCWQSHALGA</sequence>
<dbReference type="PANTHER" id="PTHR22753">
    <property type="entry name" value="TRANSMEMBRANE PROTEIN 68"/>
    <property type="match status" value="1"/>
</dbReference>
<dbReference type="EMBL" id="JAMZMK010012216">
    <property type="protein sequence ID" value="KAI7724473.1"/>
    <property type="molecule type" value="Genomic_DNA"/>
</dbReference>
<dbReference type="GO" id="GO:0016020">
    <property type="term" value="C:membrane"/>
    <property type="evidence" value="ECO:0007669"/>
    <property type="project" value="TreeGrafter"/>
</dbReference>
<evidence type="ECO:0000313" key="1">
    <source>
        <dbReference type="EMBL" id="KAI7724473.1"/>
    </source>
</evidence>
<name>A0AAD5BJV9_AMBAR</name>
<evidence type="ECO:0000313" key="2">
    <source>
        <dbReference type="Proteomes" id="UP001206925"/>
    </source>
</evidence>
<dbReference type="Proteomes" id="UP001206925">
    <property type="component" value="Unassembled WGS sequence"/>
</dbReference>
<organism evidence="1 2">
    <name type="scientific">Ambrosia artemisiifolia</name>
    <name type="common">Common ragweed</name>
    <dbReference type="NCBI Taxonomy" id="4212"/>
    <lineage>
        <taxon>Eukaryota</taxon>
        <taxon>Viridiplantae</taxon>
        <taxon>Streptophyta</taxon>
        <taxon>Embryophyta</taxon>
        <taxon>Tracheophyta</taxon>
        <taxon>Spermatophyta</taxon>
        <taxon>Magnoliopsida</taxon>
        <taxon>eudicotyledons</taxon>
        <taxon>Gunneridae</taxon>
        <taxon>Pentapetalae</taxon>
        <taxon>asterids</taxon>
        <taxon>campanulids</taxon>
        <taxon>Asterales</taxon>
        <taxon>Asteraceae</taxon>
        <taxon>Asteroideae</taxon>
        <taxon>Heliantheae alliance</taxon>
        <taxon>Heliantheae</taxon>
        <taxon>Ambrosia</taxon>
    </lineage>
</organism>
<reference evidence="1" key="1">
    <citation type="submission" date="2022-06" db="EMBL/GenBank/DDBJ databases">
        <title>Uncovering the hologenomic basis of an extraordinary plant invasion.</title>
        <authorList>
            <person name="Bieker V.C."/>
            <person name="Martin M.D."/>
            <person name="Gilbert T."/>
            <person name="Hodgins K."/>
            <person name="Battlay P."/>
            <person name="Petersen B."/>
            <person name="Wilson J."/>
        </authorList>
    </citation>
    <scope>NUCLEOTIDE SEQUENCE</scope>
    <source>
        <strain evidence="1">AA19_3_7</strain>
        <tissue evidence="1">Leaf</tissue>
    </source>
</reference>
<gene>
    <name evidence="1" type="ORF">M8C21_009261</name>
</gene>
<feature type="non-terminal residue" evidence="1">
    <location>
        <position position="1"/>
    </location>
</feature>
<dbReference type="AlphaFoldDB" id="A0AAD5BJV9"/>
<dbReference type="PANTHER" id="PTHR22753:SF14">
    <property type="entry name" value="MONOACYLGLYCEROL_DIACYLGLYCEROL O-ACYLTRANSFERASE"/>
    <property type="match status" value="1"/>
</dbReference>